<evidence type="ECO:0000313" key="1">
    <source>
        <dbReference type="EMBL" id="MBO0933939.1"/>
    </source>
</evidence>
<name>A0A939K088_9BACT</name>
<proteinExistence type="predicted"/>
<sequence length="459" mass="51087">MLDIRIDGQQADLTPGTQLTLERFNPMFDFTTVPGTKVMDFSLPDTPTNRRLFGNPGHAQAPSPRRRWGCEKYLSTNLIETGYVKLKEISTSYSLYFTQNLGQIFGDYQDRLLSEITELGMSPVPAPGATGQPFGFVPVINPSFYGNAAPAGWNGIVNEPGTSFSQQVPFFFVEGVLKRFGELTGWTFAGEFWESSFFKKLQFYNLTALDVASSVVWSNHLPDLTAGRLLIELRNLFNLYLDFDVRRKICRIDLVDSVLAADQVLNWTLLAGPGGVKSPDTNSRLELGYELDSNDAELKPVPLGMDVYRTAETTLTEGATLLPIRSKFSTLVQSAGRYVTDQVGYSVLNKDSKPVSCFRLLLSSDNRGGVPLVTNGVGVRDLTWPGETGLVNRFWQGYERFRADTMLVRKNVLLRPADLATFSFRNKVHIGGVNYLVGLLKANLTTEGPIVCETELWRI</sequence>
<accession>A0A939K088</accession>
<protein>
    <submittedName>
        <fullName evidence="1">Uncharacterized protein</fullName>
    </submittedName>
</protein>
<comment type="caution">
    <text evidence="1">The sequence shown here is derived from an EMBL/GenBank/DDBJ whole genome shotgun (WGS) entry which is preliminary data.</text>
</comment>
<organism evidence="1 2">
    <name type="scientific">Fibrella aquatilis</name>
    <dbReference type="NCBI Taxonomy" id="2817059"/>
    <lineage>
        <taxon>Bacteria</taxon>
        <taxon>Pseudomonadati</taxon>
        <taxon>Bacteroidota</taxon>
        <taxon>Cytophagia</taxon>
        <taxon>Cytophagales</taxon>
        <taxon>Spirosomataceae</taxon>
        <taxon>Fibrella</taxon>
    </lineage>
</organism>
<dbReference type="EMBL" id="JAFMYU010000024">
    <property type="protein sequence ID" value="MBO0933939.1"/>
    <property type="molecule type" value="Genomic_DNA"/>
</dbReference>
<dbReference type="AlphaFoldDB" id="A0A939K088"/>
<evidence type="ECO:0000313" key="2">
    <source>
        <dbReference type="Proteomes" id="UP000664795"/>
    </source>
</evidence>
<reference evidence="1 2" key="1">
    <citation type="submission" date="2021-03" db="EMBL/GenBank/DDBJ databases">
        <title>Fibrella sp. HMF5036 genome sequencing and assembly.</title>
        <authorList>
            <person name="Kang H."/>
            <person name="Kim H."/>
            <person name="Bae S."/>
            <person name="Joh K."/>
        </authorList>
    </citation>
    <scope>NUCLEOTIDE SEQUENCE [LARGE SCALE GENOMIC DNA]</scope>
    <source>
        <strain evidence="1 2">HMF5036</strain>
    </source>
</reference>
<gene>
    <name evidence="1" type="ORF">J2I48_23215</name>
</gene>
<dbReference type="RefSeq" id="WP_207337904.1">
    <property type="nucleotide sequence ID" value="NZ_JAFMYU010000024.1"/>
</dbReference>
<dbReference type="Proteomes" id="UP000664795">
    <property type="component" value="Unassembled WGS sequence"/>
</dbReference>
<keyword evidence="2" id="KW-1185">Reference proteome</keyword>